<accession>A0ABT3VM80</accession>
<dbReference type="RefSeq" id="WP_207874148.1">
    <property type="nucleotide sequence ID" value="NZ_JAPKNA010000001.1"/>
</dbReference>
<organism evidence="1 2">
    <name type="scientific">Alcaligenes parafaecalis</name>
    <dbReference type="NCBI Taxonomy" id="171260"/>
    <lineage>
        <taxon>Bacteria</taxon>
        <taxon>Pseudomonadati</taxon>
        <taxon>Pseudomonadota</taxon>
        <taxon>Betaproteobacteria</taxon>
        <taxon>Burkholderiales</taxon>
        <taxon>Alcaligenaceae</taxon>
        <taxon>Alcaligenes</taxon>
    </lineage>
</organism>
<proteinExistence type="predicted"/>
<gene>
    <name evidence="1" type="ORF">OSH09_02220</name>
</gene>
<evidence type="ECO:0000313" key="1">
    <source>
        <dbReference type="EMBL" id="MCX5462983.1"/>
    </source>
</evidence>
<dbReference type="EMBL" id="JAPKNA010000001">
    <property type="protein sequence ID" value="MCX5462983.1"/>
    <property type="molecule type" value="Genomic_DNA"/>
</dbReference>
<protein>
    <recommendedName>
        <fullName evidence="3">AraC family transcriptional regulator</fullName>
    </recommendedName>
</protein>
<sequence>MMKHEGATVRPYLLRDIAWLYVPSGLMHAFGGAPRSGARRFDVGCLY</sequence>
<keyword evidence="2" id="KW-1185">Reference proteome</keyword>
<comment type="caution">
    <text evidence="1">The sequence shown here is derived from an EMBL/GenBank/DDBJ whole genome shotgun (WGS) entry which is preliminary data.</text>
</comment>
<evidence type="ECO:0000313" key="2">
    <source>
        <dbReference type="Proteomes" id="UP001209916"/>
    </source>
</evidence>
<reference evidence="1 2" key="1">
    <citation type="submission" date="2022-11" db="EMBL/GenBank/DDBJ databases">
        <title>Biodiversity and phylogenetic relationships of bacteria.</title>
        <authorList>
            <person name="Machado R.A.R."/>
            <person name="Bhat A."/>
            <person name="Loulou A."/>
            <person name="Kallel S."/>
        </authorList>
    </citation>
    <scope>NUCLEOTIDE SEQUENCE [LARGE SCALE GENOMIC DNA]</scope>
    <source>
        <strain evidence="1 2">DSM 13975</strain>
    </source>
</reference>
<name>A0ABT3VM80_9BURK</name>
<dbReference type="Proteomes" id="UP001209916">
    <property type="component" value="Unassembled WGS sequence"/>
</dbReference>
<evidence type="ECO:0008006" key="3">
    <source>
        <dbReference type="Google" id="ProtNLM"/>
    </source>
</evidence>